<gene>
    <name evidence="1" type="ORF">HMPREF9440_00046</name>
</gene>
<keyword evidence="2" id="KW-1185">Reference proteome</keyword>
<name>H3KBF1_9BURK</name>
<reference evidence="1 2" key="1">
    <citation type="submission" date="2011-11" db="EMBL/GenBank/DDBJ databases">
        <authorList>
            <person name="Weinstock G."/>
            <person name="Sodergren E."/>
            <person name="Clifton S."/>
            <person name="Fulton L."/>
            <person name="Fulton B."/>
            <person name="Courtney L."/>
            <person name="Fronick C."/>
            <person name="Harrison M."/>
            <person name="Strong C."/>
            <person name="Farmer C."/>
            <person name="Delahaunty K."/>
            <person name="Markovic C."/>
            <person name="Hall O."/>
            <person name="Minx P."/>
            <person name="Tomlinson C."/>
            <person name="Mitreva M."/>
            <person name="Hou S."/>
            <person name="Chen J."/>
            <person name="Wollam A."/>
            <person name="Pepin K.H."/>
            <person name="Johnson M."/>
            <person name="Bhonagiri V."/>
            <person name="Zhang X."/>
            <person name="Suruliraj S."/>
            <person name="Warren W."/>
            <person name="Chinwalla A."/>
            <person name="Mardis E.R."/>
            <person name="Wilson R.K."/>
        </authorList>
    </citation>
    <scope>NUCLEOTIDE SEQUENCE [LARGE SCALE GENOMIC DNA]</scope>
    <source>
        <strain evidence="1 2">YIT 11816</strain>
    </source>
</reference>
<dbReference type="AlphaFoldDB" id="H3KBF1"/>
<protein>
    <submittedName>
        <fullName evidence="1">Uncharacterized protein</fullName>
    </submittedName>
</protein>
<dbReference type="EMBL" id="AFBQ01000002">
    <property type="protein sequence ID" value="EHY32584.1"/>
    <property type="molecule type" value="Genomic_DNA"/>
</dbReference>
<dbReference type="OrthoDB" id="9156737at2"/>
<dbReference type="STRING" id="762967.HMPREF9440_00046"/>
<dbReference type="HOGENOM" id="CLU_2738560_0_0_4"/>
<proteinExistence type="predicted"/>
<accession>H3KBF1</accession>
<dbReference type="PATRIC" id="fig|762967.3.peg.42"/>
<comment type="caution">
    <text evidence="1">The sequence shown here is derived from an EMBL/GenBank/DDBJ whole genome shotgun (WGS) entry which is preliminary data.</text>
</comment>
<sequence length="71" mass="8304">MRRDLVTQVIVEWADGEVDNFATPFEAERYINAMLDELDVPTRAWLEDMAGNKKWDYDIVEDDDGVIRLID</sequence>
<organism evidence="1 2">
    <name type="scientific">Sutterella parvirubra YIT 11816</name>
    <dbReference type="NCBI Taxonomy" id="762967"/>
    <lineage>
        <taxon>Bacteria</taxon>
        <taxon>Pseudomonadati</taxon>
        <taxon>Pseudomonadota</taxon>
        <taxon>Betaproteobacteria</taxon>
        <taxon>Burkholderiales</taxon>
        <taxon>Sutterellaceae</taxon>
        <taxon>Sutterella</taxon>
    </lineage>
</organism>
<dbReference type="Proteomes" id="UP000004956">
    <property type="component" value="Unassembled WGS sequence"/>
</dbReference>
<evidence type="ECO:0000313" key="2">
    <source>
        <dbReference type="Proteomes" id="UP000004956"/>
    </source>
</evidence>
<evidence type="ECO:0000313" key="1">
    <source>
        <dbReference type="EMBL" id="EHY32584.1"/>
    </source>
</evidence>
<dbReference type="RefSeq" id="WP_008540344.1">
    <property type="nucleotide sequence ID" value="NZ_JH604836.1"/>
</dbReference>